<feature type="domain" description="Ig-like" evidence="8">
    <location>
        <begin position="87"/>
        <end position="195"/>
    </location>
</feature>
<feature type="compositionally biased region" description="Polar residues" evidence="6">
    <location>
        <begin position="29"/>
        <end position="38"/>
    </location>
</feature>
<keyword evidence="2" id="KW-1064">Adaptive immunity</keyword>
<keyword evidence="7" id="KW-1133">Transmembrane helix</keyword>
<dbReference type="Pfam" id="PF07686">
    <property type="entry name" value="V-set"/>
    <property type="match status" value="1"/>
</dbReference>
<dbReference type="PROSITE" id="PS50835">
    <property type="entry name" value="IG_LIKE"/>
    <property type="match status" value="1"/>
</dbReference>
<protein>
    <recommendedName>
        <fullName evidence="8">Ig-like domain-containing protein</fullName>
    </recommendedName>
</protein>
<evidence type="ECO:0000256" key="2">
    <source>
        <dbReference type="ARBA" id="ARBA00023130"/>
    </source>
</evidence>
<reference evidence="9" key="1">
    <citation type="submission" date="2025-08" db="UniProtKB">
        <authorList>
            <consortium name="Ensembl"/>
        </authorList>
    </citation>
    <scope>IDENTIFICATION</scope>
</reference>
<feature type="region of interest" description="Disordered" evidence="6">
    <location>
        <begin position="187"/>
        <end position="212"/>
    </location>
</feature>
<dbReference type="InterPro" id="IPR051287">
    <property type="entry name" value="TCR_variable_region"/>
</dbReference>
<evidence type="ECO:0000256" key="7">
    <source>
        <dbReference type="SAM" id="Phobius"/>
    </source>
</evidence>
<evidence type="ECO:0000256" key="1">
    <source>
        <dbReference type="ARBA" id="ARBA00022729"/>
    </source>
</evidence>
<dbReference type="SUPFAM" id="SSF48726">
    <property type="entry name" value="Immunoglobulin"/>
    <property type="match status" value="1"/>
</dbReference>
<proteinExistence type="predicted"/>
<keyword evidence="3" id="KW-0675">Receptor</keyword>
<feature type="compositionally biased region" description="Polar residues" evidence="6">
    <location>
        <begin position="12"/>
        <end position="21"/>
    </location>
</feature>
<evidence type="ECO:0000256" key="3">
    <source>
        <dbReference type="ARBA" id="ARBA00023170"/>
    </source>
</evidence>
<evidence type="ECO:0000256" key="4">
    <source>
        <dbReference type="ARBA" id="ARBA00023319"/>
    </source>
</evidence>
<evidence type="ECO:0000259" key="8">
    <source>
        <dbReference type="PROSITE" id="PS50835"/>
    </source>
</evidence>
<dbReference type="PANTHER" id="PTHR19367">
    <property type="entry name" value="T-CELL RECEPTOR ALPHA CHAIN V REGION"/>
    <property type="match status" value="1"/>
</dbReference>
<organism evidence="9 10">
    <name type="scientific">Sus scrofa</name>
    <name type="common">Pig</name>
    <dbReference type="NCBI Taxonomy" id="9823"/>
    <lineage>
        <taxon>Eukaryota</taxon>
        <taxon>Metazoa</taxon>
        <taxon>Chordata</taxon>
        <taxon>Craniata</taxon>
        <taxon>Vertebrata</taxon>
        <taxon>Euteleostomi</taxon>
        <taxon>Mammalia</taxon>
        <taxon>Eutheria</taxon>
        <taxon>Laurasiatheria</taxon>
        <taxon>Artiodactyla</taxon>
        <taxon>Suina</taxon>
        <taxon>Suidae</taxon>
        <taxon>Sus</taxon>
    </lineage>
</organism>
<keyword evidence="7" id="KW-0812">Transmembrane</keyword>
<feature type="region of interest" description="Disordered" evidence="6">
    <location>
        <begin position="1"/>
        <end position="38"/>
    </location>
</feature>
<evidence type="ECO:0000256" key="5">
    <source>
        <dbReference type="ARBA" id="ARBA00043266"/>
    </source>
</evidence>
<dbReference type="InterPro" id="IPR013106">
    <property type="entry name" value="Ig_V-set"/>
</dbReference>
<name>A0A8D1LUF7_PIG</name>
<dbReference type="Ensembl" id="ENSSSCT00050033186.1">
    <property type="protein sequence ID" value="ENSSSCP00050013819.1"/>
    <property type="gene ID" value="ENSSSCG00050024650.1"/>
</dbReference>
<evidence type="ECO:0000313" key="10">
    <source>
        <dbReference type="Proteomes" id="UP000694571"/>
    </source>
</evidence>
<dbReference type="InterPro" id="IPR036179">
    <property type="entry name" value="Ig-like_dom_sf"/>
</dbReference>
<keyword evidence="5" id="KW-0391">Immunity</keyword>
<dbReference type="Gene3D" id="2.60.40.10">
    <property type="entry name" value="Immunoglobulins"/>
    <property type="match status" value="1"/>
</dbReference>
<dbReference type="GO" id="GO:0042101">
    <property type="term" value="C:T cell receptor complex"/>
    <property type="evidence" value="ECO:0007669"/>
    <property type="project" value="UniProtKB-KW"/>
</dbReference>
<dbReference type="InterPro" id="IPR007110">
    <property type="entry name" value="Ig-like_dom"/>
</dbReference>
<dbReference type="InterPro" id="IPR013783">
    <property type="entry name" value="Ig-like_fold"/>
</dbReference>
<dbReference type="Proteomes" id="UP000694571">
    <property type="component" value="Unplaced"/>
</dbReference>
<keyword evidence="4" id="KW-0393">Immunoglobulin domain</keyword>
<dbReference type="InterPro" id="IPR003599">
    <property type="entry name" value="Ig_sub"/>
</dbReference>
<evidence type="ECO:0000313" key="9">
    <source>
        <dbReference type="Ensembl" id="ENSSSCP00050013819.1"/>
    </source>
</evidence>
<dbReference type="GO" id="GO:0002250">
    <property type="term" value="P:adaptive immune response"/>
    <property type="evidence" value="ECO:0007669"/>
    <property type="project" value="UniProtKB-KW"/>
</dbReference>
<keyword evidence="5" id="KW-1279">T cell receptor</keyword>
<dbReference type="SMART" id="SM00409">
    <property type="entry name" value="IG"/>
    <property type="match status" value="1"/>
</dbReference>
<dbReference type="SMART" id="SM00406">
    <property type="entry name" value="IGv"/>
    <property type="match status" value="1"/>
</dbReference>
<dbReference type="AlphaFoldDB" id="A0A8D1LUF7"/>
<keyword evidence="7" id="KW-0472">Membrane</keyword>
<accession>A0A8D1LUF7</accession>
<keyword evidence="1" id="KW-0732">Signal</keyword>
<feature type="transmembrane region" description="Helical" evidence="7">
    <location>
        <begin position="60"/>
        <end position="81"/>
    </location>
</feature>
<sequence>MPEAGSFVKTASLPNSHYNTHQQKKSKSPVISPQPQSNLGSSPWVIRFLFVRNLPERSLLPLHCHTMILVFTLMLEVFLFLRGTGAQSVTQSDSLITVPEGDPLELRCNYSSSFSTYLFWYVQYPNQGLQLLLKYVSGNSLVKGTKGFEAEFRKNETSFHLRKTSVHLSDSAKYFCALSDTVTETAGGAEHKPLRHSSLKDPASQPVLFSGS</sequence>
<dbReference type="PANTHER" id="PTHR19367:SF24">
    <property type="entry name" value="T CELL RECEPTOR ALPHA VARIABLE 8-4"/>
    <property type="match status" value="1"/>
</dbReference>
<evidence type="ECO:0000256" key="6">
    <source>
        <dbReference type="SAM" id="MobiDB-lite"/>
    </source>
</evidence>